<geneLocation type="plasmid" evidence="2 3">
    <name>pJCM12687</name>
</geneLocation>
<keyword evidence="1" id="KW-1133">Transmembrane helix</keyword>
<name>A0ABM7KW19_9MYCO</name>
<organism evidence="2 3">
    <name type="scientific">Mycobacterium branderi</name>
    <dbReference type="NCBI Taxonomy" id="43348"/>
    <lineage>
        <taxon>Bacteria</taxon>
        <taxon>Bacillati</taxon>
        <taxon>Actinomycetota</taxon>
        <taxon>Actinomycetes</taxon>
        <taxon>Mycobacteriales</taxon>
        <taxon>Mycobacteriaceae</taxon>
        <taxon>Mycobacterium</taxon>
    </lineage>
</organism>
<evidence type="ECO:0000313" key="2">
    <source>
        <dbReference type="EMBL" id="BBZ15408.1"/>
    </source>
</evidence>
<reference evidence="2 3" key="1">
    <citation type="journal article" date="2019" name="Emerg. Microbes Infect.">
        <title>Comprehensive subspecies identification of 175 nontuberculous mycobacteria species based on 7547 genomic profiles.</title>
        <authorList>
            <person name="Matsumoto Y."/>
            <person name="Kinjo T."/>
            <person name="Motooka D."/>
            <person name="Nabeya D."/>
            <person name="Jung N."/>
            <person name="Uechi K."/>
            <person name="Horii T."/>
            <person name="Iida T."/>
            <person name="Fujita J."/>
            <person name="Nakamura S."/>
        </authorList>
    </citation>
    <scope>NUCLEOTIDE SEQUENCE [LARGE SCALE GENOMIC DNA]</scope>
    <source>
        <strain evidence="2 3">JCM 12687</strain>
        <plasmid evidence="2">pJCM12687</plasmid>
    </source>
</reference>
<feature type="transmembrane region" description="Helical" evidence="1">
    <location>
        <begin position="168"/>
        <end position="189"/>
    </location>
</feature>
<keyword evidence="3" id="KW-1185">Reference proteome</keyword>
<feature type="transmembrane region" description="Helical" evidence="1">
    <location>
        <begin position="96"/>
        <end position="116"/>
    </location>
</feature>
<keyword evidence="1" id="KW-0472">Membrane</keyword>
<dbReference type="PANTHER" id="PTHR30188:SF13">
    <property type="entry name" value="CONSERVED HYPOTHETICAL INTEGRAL MEMBRANE PROTEIN YRBE3B"/>
    <property type="match status" value="1"/>
</dbReference>
<evidence type="ECO:0000313" key="3">
    <source>
        <dbReference type="Proteomes" id="UP000467379"/>
    </source>
</evidence>
<dbReference type="PANTHER" id="PTHR30188">
    <property type="entry name" value="ABC TRANSPORTER PERMEASE PROTEIN-RELATED"/>
    <property type="match status" value="1"/>
</dbReference>
<keyword evidence="2" id="KW-0614">Plasmid</keyword>
<evidence type="ECO:0000256" key="1">
    <source>
        <dbReference type="SAM" id="Phobius"/>
    </source>
</evidence>
<dbReference type="EMBL" id="AP022607">
    <property type="protein sequence ID" value="BBZ15408.1"/>
    <property type="molecule type" value="Genomic_DNA"/>
</dbReference>
<protein>
    <submittedName>
        <fullName evidence="2">YrbE family protein</fullName>
    </submittedName>
</protein>
<dbReference type="Pfam" id="PF02405">
    <property type="entry name" value="MlaE"/>
    <property type="match status" value="1"/>
</dbReference>
<proteinExistence type="predicted"/>
<dbReference type="InterPro" id="IPR030802">
    <property type="entry name" value="Permease_MalE"/>
</dbReference>
<keyword evidence="1" id="KW-0812">Transmembrane</keyword>
<sequence>MTSSSRALPSTYSGALMAPVQPVGELFRTMGQWAVFIAQTFWLLPLTLIKYRRQTLQQMNSLAWGRGSIVVDGGVVSVLLLLGIAVGASLAVESFAVLNIIGFGSLSGIVAGIGSVREIGPLVGGIAFAAQAGCRMTAEIGAMRISEEIDAVEAMALRPIPFVVGTRLVGAMLCVVPGYLLTLITNFFVMDTVIRVFHHQPGGTYNHYFVEFLTPRDLTYSVIKVAVYCTAVTLIHCYYGYFASGGPVGVGRASGRAVRASLVTIMVLDFTLTVTLWGLQPVFVFKG</sequence>
<feature type="transmembrane region" description="Helical" evidence="1">
    <location>
        <begin position="218"/>
        <end position="239"/>
    </location>
</feature>
<dbReference type="Proteomes" id="UP000467379">
    <property type="component" value="Plasmid pJCM12687"/>
</dbReference>
<gene>
    <name evidence="2" type="ORF">MBRA_56030</name>
</gene>
<accession>A0ABM7KW19</accession>
<feature type="transmembrane region" description="Helical" evidence="1">
    <location>
        <begin position="30"/>
        <end position="49"/>
    </location>
</feature>
<feature type="transmembrane region" description="Helical" evidence="1">
    <location>
        <begin position="260"/>
        <end position="279"/>
    </location>
</feature>
<feature type="transmembrane region" description="Helical" evidence="1">
    <location>
        <begin position="69"/>
        <end position="90"/>
    </location>
</feature>